<accession>A0AAE6Y2G7</accession>
<evidence type="ECO:0000313" key="2">
    <source>
        <dbReference type="Proteomes" id="UP000502504"/>
    </source>
</evidence>
<evidence type="ECO:0000313" key="1">
    <source>
        <dbReference type="EMBL" id="QIT42108.1"/>
    </source>
</evidence>
<gene>
    <name evidence="1" type="ORF">HCX60_01530</name>
</gene>
<sequence length="51" mass="5923">MEVNLLTWIHAPFLVRRPERARLQPKTIRANLRFPAGSWDPGIAMVRHLSC</sequence>
<name>A0AAE6Y2G7_STRAT</name>
<proteinExistence type="predicted"/>
<dbReference type="RefSeq" id="WP_167797110.1">
    <property type="nucleotide sequence ID" value="NZ_CM007717.1"/>
</dbReference>
<dbReference type="EMBL" id="CP050692">
    <property type="protein sequence ID" value="QIT42108.1"/>
    <property type="molecule type" value="Genomic_DNA"/>
</dbReference>
<organism evidence="1 2">
    <name type="scientific">Streptomyces antibioticus</name>
    <dbReference type="NCBI Taxonomy" id="1890"/>
    <lineage>
        <taxon>Bacteria</taxon>
        <taxon>Bacillati</taxon>
        <taxon>Actinomycetota</taxon>
        <taxon>Actinomycetes</taxon>
        <taxon>Kitasatosporales</taxon>
        <taxon>Streptomycetaceae</taxon>
        <taxon>Streptomyces</taxon>
    </lineage>
</organism>
<dbReference type="AlphaFoldDB" id="A0AAE6Y2G7"/>
<reference evidence="1 2" key="1">
    <citation type="submission" date="2020-03" db="EMBL/GenBank/DDBJ databases">
        <title>Is there a link between lipid content and antibiotic production in Streptomyces?</title>
        <authorList>
            <person name="David M."/>
            <person name="Lejeune C."/>
            <person name="Abreu S."/>
            <person name="Thibessard A."/>
            <person name="Leblond P."/>
            <person name="Chaminade P."/>
            <person name="Virolle M.-J."/>
        </authorList>
    </citation>
    <scope>NUCLEOTIDE SEQUENCE [LARGE SCALE GENOMIC DNA]</scope>
    <source>
        <strain evidence="1 2">DSM 41481</strain>
    </source>
</reference>
<dbReference type="Proteomes" id="UP000502504">
    <property type="component" value="Chromosome"/>
</dbReference>
<protein>
    <submittedName>
        <fullName evidence="1">Uncharacterized protein</fullName>
    </submittedName>
</protein>